<feature type="transmembrane region" description="Helical" evidence="1">
    <location>
        <begin position="15"/>
        <end position="36"/>
    </location>
</feature>
<dbReference type="Proteomes" id="UP000221961">
    <property type="component" value="Chromosome"/>
</dbReference>
<keyword evidence="1" id="KW-0812">Transmembrane</keyword>
<evidence type="ECO:0000313" key="3">
    <source>
        <dbReference type="EMBL" id="ATL70652.1"/>
    </source>
</evidence>
<name>A0A291RTT6_9NOCA</name>
<dbReference type="KEGG" id="ntp:CRH09_35235"/>
<keyword evidence="1" id="KW-0472">Membrane</keyword>
<feature type="domain" description="TadE-like" evidence="2">
    <location>
        <begin position="10"/>
        <end position="50"/>
    </location>
</feature>
<dbReference type="EMBL" id="CP023778">
    <property type="protein sequence ID" value="ATL70652.1"/>
    <property type="molecule type" value="Genomic_DNA"/>
</dbReference>
<sequence>MNRVDDDRGAVLEQVIITPVVLLLIGIIIVGGRITFAHQEVELAAFAAARAASIARTGAQAAGDAQIAAQQNLLARGLDCVGAPVVTTDVAGFVLPPGRLASVTTQVTCVVSLDALLLPGIGGTRVITASATSPIDTFRERSR</sequence>
<dbReference type="InterPro" id="IPR012495">
    <property type="entry name" value="TadE-like_dom"/>
</dbReference>
<accession>A0A291RTT6</accession>
<evidence type="ECO:0000259" key="2">
    <source>
        <dbReference type="Pfam" id="PF07811"/>
    </source>
</evidence>
<organism evidence="3 4">
    <name type="scientific">Nocardia terpenica</name>
    <dbReference type="NCBI Taxonomy" id="455432"/>
    <lineage>
        <taxon>Bacteria</taxon>
        <taxon>Bacillati</taxon>
        <taxon>Actinomycetota</taxon>
        <taxon>Actinomycetes</taxon>
        <taxon>Mycobacteriales</taxon>
        <taxon>Nocardiaceae</taxon>
        <taxon>Nocardia</taxon>
    </lineage>
</organism>
<gene>
    <name evidence="3" type="ORF">CRH09_35235</name>
</gene>
<evidence type="ECO:0000256" key="1">
    <source>
        <dbReference type="SAM" id="Phobius"/>
    </source>
</evidence>
<dbReference type="AlphaFoldDB" id="A0A291RTT6"/>
<protein>
    <recommendedName>
        <fullName evidence="2">TadE-like domain-containing protein</fullName>
    </recommendedName>
</protein>
<dbReference type="Pfam" id="PF07811">
    <property type="entry name" value="TadE"/>
    <property type="match status" value="1"/>
</dbReference>
<dbReference type="RefSeq" id="WP_098697609.1">
    <property type="nucleotide sequence ID" value="NZ_CP023778.1"/>
</dbReference>
<reference evidence="3 4" key="1">
    <citation type="submission" date="2017-10" db="EMBL/GenBank/DDBJ databases">
        <title>Comparative genomics between pathogenic Norcardia.</title>
        <authorList>
            <person name="Zeng L."/>
        </authorList>
    </citation>
    <scope>NUCLEOTIDE SEQUENCE [LARGE SCALE GENOMIC DNA]</scope>
    <source>
        <strain evidence="3 4">NC_YFY_NT001</strain>
    </source>
</reference>
<proteinExistence type="predicted"/>
<dbReference type="GeneID" id="88362516"/>
<keyword evidence="1" id="KW-1133">Transmembrane helix</keyword>
<evidence type="ECO:0000313" key="4">
    <source>
        <dbReference type="Proteomes" id="UP000221961"/>
    </source>
</evidence>